<sequence length="275" mass="30686">MLKNIALVCLLLFIPIGCTEHRDSQPMSYISAGQRKSADIDAYTIDKLKTILALTKAHPSLSRGAKIGLISRQFLGAPYVAHRLIGSATTPERLVADFGALDCFTYLDYVEALRRATSEEGFIKNLSHTRYIGGQVAFLKRKHFFSDWAYRAPALARDITAKISPHALSVAKVLNRKSSSGSYLYGLPDVKRTVTYIPRKYVNHALLRHLRTGDYIGIYAKESGLDVTHVGIFIRTKDGPMFRNASSRKANMKVVDSHFLAYVAHTPGIVVYRPR</sequence>
<dbReference type="InterPro" id="IPR038765">
    <property type="entry name" value="Papain-like_cys_pep_sf"/>
</dbReference>
<evidence type="ECO:0000313" key="1">
    <source>
        <dbReference type="EMBL" id="PYE90377.1"/>
    </source>
</evidence>
<dbReference type="SUPFAM" id="SSF54001">
    <property type="entry name" value="Cysteine proteinases"/>
    <property type="match status" value="1"/>
</dbReference>
<reference evidence="1 2" key="1">
    <citation type="submission" date="2018-06" db="EMBL/GenBank/DDBJ databases">
        <title>Genomic Encyclopedia of Type Strains, Phase III (KMG-III): the genomes of soil and plant-associated and newly described type strains.</title>
        <authorList>
            <person name="Whitman W."/>
        </authorList>
    </citation>
    <scope>NUCLEOTIDE SEQUENCE [LARGE SCALE GENOMIC DNA]</scope>
    <source>
        <strain evidence="1 2">ORS 1419</strain>
    </source>
</reference>
<name>A0A318T9Q4_9HYPH</name>
<dbReference type="Gene3D" id="2.30.260.10">
    <property type="entry name" value="putative xylanase like domain"/>
    <property type="match status" value="1"/>
</dbReference>
<keyword evidence="2" id="KW-1185">Reference proteome</keyword>
<dbReference type="RefSeq" id="WP_110747397.1">
    <property type="nucleotide sequence ID" value="NZ_QJTF01000001.1"/>
</dbReference>
<accession>A0A318T9Q4</accession>
<dbReference type="Gene3D" id="1.10.3670.10">
    <property type="entry name" value="Putative xylanase like domain"/>
    <property type="match status" value="1"/>
</dbReference>
<gene>
    <name evidence="1" type="ORF">C7477_10149</name>
</gene>
<dbReference type="EMBL" id="QJTF01000001">
    <property type="protein sequence ID" value="PYE90377.1"/>
    <property type="molecule type" value="Genomic_DNA"/>
</dbReference>
<dbReference type="Proteomes" id="UP000247454">
    <property type="component" value="Unassembled WGS sequence"/>
</dbReference>
<protein>
    <submittedName>
        <fullName evidence="1">Uncharacterized protein DUF1460</fullName>
    </submittedName>
</protein>
<dbReference type="AlphaFoldDB" id="A0A318T9Q4"/>
<organism evidence="1 2">
    <name type="scientific">Phyllobacterium leguminum</name>
    <dbReference type="NCBI Taxonomy" id="314237"/>
    <lineage>
        <taxon>Bacteria</taxon>
        <taxon>Pseudomonadati</taxon>
        <taxon>Pseudomonadota</taxon>
        <taxon>Alphaproteobacteria</taxon>
        <taxon>Hyphomicrobiales</taxon>
        <taxon>Phyllobacteriaceae</taxon>
        <taxon>Phyllobacterium</taxon>
    </lineage>
</organism>
<dbReference type="InterPro" id="IPR010846">
    <property type="entry name" value="AmiA-like"/>
</dbReference>
<dbReference type="Pfam" id="PF07313">
    <property type="entry name" value="AmiA-like"/>
    <property type="match status" value="1"/>
</dbReference>
<dbReference type="OrthoDB" id="9796191at2"/>
<comment type="caution">
    <text evidence="1">The sequence shown here is derived from an EMBL/GenBank/DDBJ whole genome shotgun (WGS) entry which is preliminary data.</text>
</comment>
<evidence type="ECO:0000313" key="2">
    <source>
        <dbReference type="Proteomes" id="UP000247454"/>
    </source>
</evidence>
<proteinExistence type="predicted"/>